<dbReference type="Proteomes" id="UP000008209">
    <property type="component" value="Chromosome"/>
</dbReference>
<reference evidence="1 2" key="1">
    <citation type="submission" date="2011-01" db="EMBL/GenBank/DDBJ databases">
        <title>Complete sequence of Shewanella putrefaciens 200.</title>
        <authorList>
            <consortium name="US DOE Joint Genome Institute"/>
            <person name="Lucas S."/>
            <person name="Copeland A."/>
            <person name="Lapidus A."/>
            <person name="Cheng J.-F."/>
            <person name="Bruce D."/>
            <person name="Goodwin L."/>
            <person name="Pitluck S."/>
            <person name="Munk A.C."/>
            <person name="Detter J.C."/>
            <person name="Han C."/>
            <person name="Tapia R."/>
            <person name="Land M."/>
            <person name="Hauser L."/>
            <person name="Chang Y.-J."/>
            <person name="Jeffries C."/>
            <person name="Kyrpides N."/>
            <person name="Ivanova N."/>
            <person name="Mikhailova N."/>
            <person name="Kolker E."/>
            <person name="Lawrence C."/>
            <person name="McCue L.A."/>
            <person name="DiChristina T."/>
            <person name="Nealson K."/>
            <person name="Fredrickson J.K."/>
            <person name="Woyke T."/>
        </authorList>
    </citation>
    <scope>NUCLEOTIDE SEQUENCE [LARGE SCALE GENOMIC DNA]</scope>
    <source>
        <strain evidence="1 2">200</strain>
    </source>
</reference>
<accession>E6XR57</accession>
<dbReference type="AlphaFoldDB" id="E6XR57"/>
<protein>
    <submittedName>
        <fullName evidence="1">Uncharacterized protein</fullName>
    </submittedName>
</protein>
<evidence type="ECO:0000313" key="2">
    <source>
        <dbReference type="Proteomes" id="UP000008209"/>
    </source>
</evidence>
<dbReference type="KEGG" id="shp:Sput200_1345"/>
<evidence type="ECO:0000313" key="1">
    <source>
        <dbReference type="EMBL" id="ADV53814.1"/>
    </source>
</evidence>
<dbReference type="HOGENOM" id="CLU_2994213_0_0_6"/>
<name>E6XR57_SHEP2</name>
<gene>
    <name evidence="1" type="ordered locus">Sput200_1345</name>
</gene>
<organism evidence="1 2">
    <name type="scientific">Shewanella putrefaciens (strain 200)</name>
    <dbReference type="NCBI Taxonomy" id="399804"/>
    <lineage>
        <taxon>Bacteria</taxon>
        <taxon>Pseudomonadati</taxon>
        <taxon>Pseudomonadota</taxon>
        <taxon>Gammaproteobacteria</taxon>
        <taxon>Alteromonadales</taxon>
        <taxon>Shewanellaceae</taxon>
        <taxon>Shewanella</taxon>
    </lineage>
</organism>
<sequence>MMQDARIRKDGAGSTTIAGWLNREPEGVILGSHPFFLVNWPSLVNTLGNDVIWIWQY</sequence>
<dbReference type="EMBL" id="CP002457">
    <property type="protein sequence ID" value="ADV53814.1"/>
    <property type="molecule type" value="Genomic_DNA"/>
</dbReference>
<proteinExistence type="predicted"/>